<dbReference type="EMBL" id="JAVREH010000002">
    <property type="protein sequence ID" value="MDT0260211.1"/>
    <property type="molecule type" value="Genomic_DNA"/>
</dbReference>
<protein>
    <submittedName>
        <fullName evidence="1">Uncharacterized protein</fullName>
    </submittedName>
</protein>
<dbReference type="RefSeq" id="WP_311421367.1">
    <property type="nucleotide sequence ID" value="NZ_JAVREH010000002.1"/>
</dbReference>
<comment type="caution">
    <text evidence="1">The sequence shown here is derived from an EMBL/GenBank/DDBJ whole genome shotgun (WGS) entry which is preliminary data.</text>
</comment>
<proteinExistence type="predicted"/>
<sequence>MPVTMWEVRAAPGRLDELRNWVLTRVDETAQVYRSAGGEPRLVVIDPTGSAAHQLADVPGELVARPAHAWDFESARNV</sequence>
<organism evidence="1 2">
    <name type="scientific">Jatrophihabitans lederbergiae</name>
    <dbReference type="NCBI Taxonomy" id="3075547"/>
    <lineage>
        <taxon>Bacteria</taxon>
        <taxon>Bacillati</taxon>
        <taxon>Actinomycetota</taxon>
        <taxon>Actinomycetes</taxon>
        <taxon>Jatrophihabitantales</taxon>
        <taxon>Jatrophihabitantaceae</taxon>
        <taxon>Jatrophihabitans</taxon>
    </lineage>
</organism>
<accession>A0ABU2J648</accession>
<name>A0ABU2J648_9ACTN</name>
<evidence type="ECO:0000313" key="2">
    <source>
        <dbReference type="Proteomes" id="UP001183176"/>
    </source>
</evidence>
<keyword evidence="2" id="KW-1185">Reference proteome</keyword>
<gene>
    <name evidence="1" type="ORF">RM423_02270</name>
</gene>
<reference evidence="2" key="1">
    <citation type="submission" date="2023-07" db="EMBL/GenBank/DDBJ databases">
        <title>30 novel species of actinomycetes from the DSMZ collection.</title>
        <authorList>
            <person name="Nouioui I."/>
        </authorList>
    </citation>
    <scope>NUCLEOTIDE SEQUENCE [LARGE SCALE GENOMIC DNA]</scope>
    <source>
        <strain evidence="2">DSM 44399</strain>
    </source>
</reference>
<evidence type="ECO:0000313" key="1">
    <source>
        <dbReference type="EMBL" id="MDT0260211.1"/>
    </source>
</evidence>
<dbReference type="Proteomes" id="UP001183176">
    <property type="component" value="Unassembled WGS sequence"/>
</dbReference>